<dbReference type="GO" id="GO:0004764">
    <property type="term" value="F:shikimate 3-dehydrogenase (NADP+) activity"/>
    <property type="evidence" value="ECO:0007669"/>
    <property type="project" value="InterPro"/>
</dbReference>
<protein>
    <submittedName>
        <fullName evidence="5">Shikimate dehydrogenase</fullName>
    </submittedName>
</protein>
<keyword evidence="3" id="KW-0057">Aromatic amino acid biosynthesis</keyword>
<dbReference type="InterPro" id="IPR036291">
    <property type="entry name" value="NAD(P)-bd_dom_sf"/>
</dbReference>
<dbReference type="PANTHER" id="PTHR21089">
    <property type="entry name" value="SHIKIMATE DEHYDROGENASE"/>
    <property type="match status" value="1"/>
</dbReference>
<feature type="domain" description="Shikimate dehydrogenase substrate binding N-terminal" evidence="4">
    <location>
        <begin position="14"/>
        <end position="96"/>
    </location>
</feature>
<dbReference type="AlphaFoldDB" id="A0A927HYH7"/>
<dbReference type="SUPFAM" id="SSF51735">
    <property type="entry name" value="NAD(P)-binding Rossmann-fold domains"/>
    <property type="match status" value="1"/>
</dbReference>
<accession>A0A927HYH7</accession>
<dbReference type="RefSeq" id="WP_191124334.1">
    <property type="nucleotide sequence ID" value="NZ_JACXWY010000006.1"/>
</dbReference>
<keyword evidence="2" id="KW-0560">Oxidoreductase</keyword>
<dbReference type="Gene3D" id="3.40.50.720">
    <property type="entry name" value="NAD(P)-binding Rossmann-like Domain"/>
    <property type="match status" value="1"/>
</dbReference>
<evidence type="ECO:0000313" key="6">
    <source>
        <dbReference type="Proteomes" id="UP000619295"/>
    </source>
</evidence>
<dbReference type="InterPro" id="IPR013708">
    <property type="entry name" value="Shikimate_DH-bd_N"/>
</dbReference>
<evidence type="ECO:0000256" key="3">
    <source>
        <dbReference type="ARBA" id="ARBA00023141"/>
    </source>
</evidence>
<dbReference type="GO" id="GO:0019632">
    <property type="term" value="P:shikimate metabolic process"/>
    <property type="evidence" value="ECO:0007669"/>
    <property type="project" value="TreeGrafter"/>
</dbReference>
<dbReference type="GO" id="GO:0009423">
    <property type="term" value="P:chorismate biosynthetic process"/>
    <property type="evidence" value="ECO:0007669"/>
    <property type="project" value="TreeGrafter"/>
</dbReference>
<reference evidence="5" key="1">
    <citation type="submission" date="2020-09" db="EMBL/GenBank/DDBJ databases">
        <title>Bosea spartocytisi sp. nov. a root nodule endophyte of Spartocytisus supranubius in the high mountain ecosystem fo the Teide National Park (Canary Islands, Spain).</title>
        <authorList>
            <person name="Pulido-Suarez L."/>
            <person name="Peix A."/>
            <person name="Igual J.M."/>
            <person name="Socas-Perez N."/>
            <person name="Velazquez E."/>
            <person name="Flores-Felix J.D."/>
            <person name="Leon-Barrios M."/>
        </authorList>
    </citation>
    <scope>NUCLEOTIDE SEQUENCE</scope>
    <source>
        <strain evidence="5">SSUT16</strain>
    </source>
</reference>
<evidence type="ECO:0000256" key="1">
    <source>
        <dbReference type="ARBA" id="ARBA00004871"/>
    </source>
</evidence>
<sequence>MLDNFSGATRIYFIIGHPIAQVKSPYGMTRLFEQNGKDAIMVPIDILPEDVPGFVTLAGRLPNCDGICITVPHKFAVVPHCRTMSKTTQVLVSANVMRRNPDGSWHGDMFDGPGHVGAMRKNGAELDGKRALLIGAGGAGSAIGLALLDAGARELAIHDTDASRRDTLIAKLNGAHPGKVTIGSPDPTGFDTVSNASPAGMKPGDALPFDMTRLSPATFVSDVVTKPALTPLIETARRIGCKTSTGIEMFESEAALMLDFWLETAN</sequence>
<proteinExistence type="predicted"/>
<keyword evidence="6" id="KW-1185">Reference proteome</keyword>
<dbReference type="GO" id="GO:0050661">
    <property type="term" value="F:NADP binding"/>
    <property type="evidence" value="ECO:0007669"/>
    <property type="project" value="TreeGrafter"/>
</dbReference>
<dbReference type="GO" id="GO:0009073">
    <property type="term" value="P:aromatic amino acid family biosynthetic process"/>
    <property type="evidence" value="ECO:0007669"/>
    <property type="project" value="UniProtKB-KW"/>
</dbReference>
<dbReference type="PANTHER" id="PTHR21089:SF1">
    <property type="entry name" value="BIFUNCTIONAL 3-DEHYDROQUINATE DEHYDRATASE_SHIKIMATE DEHYDROGENASE, CHLOROPLASTIC"/>
    <property type="match status" value="1"/>
</dbReference>
<dbReference type="SUPFAM" id="SSF53223">
    <property type="entry name" value="Aminoacid dehydrogenase-like, N-terminal domain"/>
    <property type="match status" value="1"/>
</dbReference>
<evidence type="ECO:0000256" key="2">
    <source>
        <dbReference type="ARBA" id="ARBA00023002"/>
    </source>
</evidence>
<comment type="pathway">
    <text evidence="1">Metabolic intermediate biosynthesis; chorismate biosynthesis; chorismate from D-erythrose 4-phosphate and phosphoenolpyruvate: step 4/7.</text>
</comment>
<dbReference type="Gene3D" id="3.40.50.10860">
    <property type="entry name" value="Leucine Dehydrogenase, chain A, domain 1"/>
    <property type="match status" value="1"/>
</dbReference>
<dbReference type="InterPro" id="IPR046346">
    <property type="entry name" value="Aminoacid_DH-like_N_sf"/>
</dbReference>
<dbReference type="InterPro" id="IPR022893">
    <property type="entry name" value="Shikimate_DH_fam"/>
</dbReference>
<evidence type="ECO:0000313" key="5">
    <source>
        <dbReference type="EMBL" id="MBD3846490.1"/>
    </source>
</evidence>
<name>A0A927HYH7_9HYPH</name>
<keyword evidence="3" id="KW-0028">Amino-acid biosynthesis</keyword>
<comment type="caution">
    <text evidence="5">The sequence shown here is derived from an EMBL/GenBank/DDBJ whole genome shotgun (WGS) entry which is preliminary data.</text>
</comment>
<organism evidence="5 6">
    <name type="scientific">Bosea spartocytisi</name>
    <dbReference type="NCBI Taxonomy" id="2773451"/>
    <lineage>
        <taxon>Bacteria</taxon>
        <taxon>Pseudomonadati</taxon>
        <taxon>Pseudomonadota</taxon>
        <taxon>Alphaproteobacteria</taxon>
        <taxon>Hyphomicrobiales</taxon>
        <taxon>Boseaceae</taxon>
        <taxon>Bosea</taxon>
    </lineage>
</organism>
<dbReference type="Proteomes" id="UP000619295">
    <property type="component" value="Unassembled WGS sequence"/>
</dbReference>
<dbReference type="EMBL" id="JACXWY010000006">
    <property type="protein sequence ID" value="MBD3846490.1"/>
    <property type="molecule type" value="Genomic_DNA"/>
</dbReference>
<evidence type="ECO:0000259" key="4">
    <source>
        <dbReference type="Pfam" id="PF08501"/>
    </source>
</evidence>
<gene>
    <name evidence="5" type="ORF">IED13_12350</name>
</gene>
<dbReference type="GO" id="GO:0005829">
    <property type="term" value="C:cytosol"/>
    <property type="evidence" value="ECO:0007669"/>
    <property type="project" value="TreeGrafter"/>
</dbReference>
<dbReference type="Pfam" id="PF08501">
    <property type="entry name" value="Shikimate_dh_N"/>
    <property type="match status" value="1"/>
</dbReference>